<dbReference type="Gene3D" id="3.40.50.150">
    <property type="entry name" value="Vaccinia Virus protein VP39"/>
    <property type="match status" value="1"/>
</dbReference>
<protein>
    <recommendedName>
        <fullName evidence="2">Methyltransferase type 11 domain-containing protein</fullName>
    </recommendedName>
</protein>
<gene>
    <name evidence="1" type="ORF">LCGC14_2792280</name>
</gene>
<dbReference type="EMBL" id="LAZR01052172">
    <property type="protein sequence ID" value="KKK83545.1"/>
    <property type="molecule type" value="Genomic_DNA"/>
</dbReference>
<dbReference type="SUPFAM" id="SSF53335">
    <property type="entry name" value="S-adenosyl-L-methionine-dependent methyltransferases"/>
    <property type="match status" value="1"/>
</dbReference>
<comment type="caution">
    <text evidence="1">The sequence shown here is derived from an EMBL/GenBank/DDBJ whole genome shotgun (WGS) entry which is preliminary data.</text>
</comment>
<reference evidence="1" key="1">
    <citation type="journal article" date="2015" name="Nature">
        <title>Complex archaea that bridge the gap between prokaryotes and eukaryotes.</title>
        <authorList>
            <person name="Spang A."/>
            <person name="Saw J.H."/>
            <person name="Jorgensen S.L."/>
            <person name="Zaremba-Niedzwiedzka K."/>
            <person name="Martijn J."/>
            <person name="Lind A.E."/>
            <person name="van Eijk R."/>
            <person name="Schleper C."/>
            <person name="Guy L."/>
            <person name="Ettema T.J."/>
        </authorList>
    </citation>
    <scope>NUCLEOTIDE SEQUENCE</scope>
</reference>
<proteinExistence type="predicted"/>
<sequence length="95" mass="10889">YDIVFCLGVLHYLPVEEYEAAVRKLAAACKETLVLEMRLSNDHDAVGGAASCKQSLPTSEWLQRILGERGFTVEHRFPMRHNSKIGTRELWICRR</sequence>
<evidence type="ECO:0008006" key="2">
    <source>
        <dbReference type="Google" id="ProtNLM"/>
    </source>
</evidence>
<organism evidence="1">
    <name type="scientific">marine sediment metagenome</name>
    <dbReference type="NCBI Taxonomy" id="412755"/>
    <lineage>
        <taxon>unclassified sequences</taxon>
        <taxon>metagenomes</taxon>
        <taxon>ecological metagenomes</taxon>
    </lineage>
</organism>
<name>A0A0F8ZC97_9ZZZZ</name>
<feature type="non-terminal residue" evidence="1">
    <location>
        <position position="1"/>
    </location>
</feature>
<evidence type="ECO:0000313" key="1">
    <source>
        <dbReference type="EMBL" id="KKK83545.1"/>
    </source>
</evidence>
<dbReference type="AlphaFoldDB" id="A0A0F8ZC97"/>
<accession>A0A0F8ZC97</accession>
<dbReference type="InterPro" id="IPR029063">
    <property type="entry name" value="SAM-dependent_MTases_sf"/>
</dbReference>